<proteinExistence type="predicted"/>
<comment type="caution">
    <text evidence="1">The sequence shown here is derived from an EMBL/GenBank/DDBJ whole genome shotgun (WGS) entry which is preliminary data.</text>
</comment>
<reference evidence="1" key="1">
    <citation type="submission" date="2022-02" db="EMBL/GenBank/DDBJ databases">
        <title>Plant Genome Project.</title>
        <authorList>
            <person name="Zhang R.-G."/>
        </authorList>
    </citation>
    <scope>NUCLEOTIDE SEQUENCE</scope>
    <source>
        <strain evidence="1">AT1</strain>
    </source>
</reference>
<evidence type="ECO:0000313" key="1">
    <source>
        <dbReference type="EMBL" id="KAI8528758.1"/>
    </source>
</evidence>
<gene>
    <name evidence="1" type="ORF">RHMOL_Rhmol12G0172200</name>
</gene>
<evidence type="ECO:0000313" key="2">
    <source>
        <dbReference type="Proteomes" id="UP001062846"/>
    </source>
</evidence>
<organism evidence="1 2">
    <name type="scientific">Rhododendron molle</name>
    <name type="common">Chinese azalea</name>
    <name type="synonym">Azalea mollis</name>
    <dbReference type="NCBI Taxonomy" id="49168"/>
    <lineage>
        <taxon>Eukaryota</taxon>
        <taxon>Viridiplantae</taxon>
        <taxon>Streptophyta</taxon>
        <taxon>Embryophyta</taxon>
        <taxon>Tracheophyta</taxon>
        <taxon>Spermatophyta</taxon>
        <taxon>Magnoliopsida</taxon>
        <taxon>eudicotyledons</taxon>
        <taxon>Gunneridae</taxon>
        <taxon>Pentapetalae</taxon>
        <taxon>asterids</taxon>
        <taxon>Ericales</taxon>
        <taxon>Ericaceae</taxon>
        <taxon>Ericoideae</taxon>
        <taxon>Rhodoreae</taxon>
        <taxon>Rhododendron</taxon>
    </lineage>
</organism>
<protein>
    <submittedName>
        <fullName evidence="1">Uncharacterized protein</fullName>
    </submittedName>
</protein>
<name>A0ACC0LKS3_RHOML</name>
<sequence>MHNRCYSSVEGMDSHKPQIDARQRQGIITPKRILKFNEISPSSQSPGDHIHASVLDNVCHGNVGKPTEGRLRAQPADGLHEHDGSVWLVSPAGPMTSGSNSTSAKLEVASSSYMGLPNEKARMEKSCVGSKSIQEDDAKSEIIQSLVKLNLKLPTRDRPIANRVDAFKEIARLSTHFILAACCLEGPKPGVRFFPGSVFRVVEGKRLSFAKLHTVHSSIVMVFVCCVDL</sequence>
<dbReference type="Proteomes" id="UP001062846">
    <property type="component" value="Chromosome 12"/>
</dbReference>
<accession>A0ACC0LKS3</accession>
<dbReference type="EMBL" id="CM046399">
    <property type="protein sequence ID" value="KAI8528758.1"/>
    <property type="molecule type" value="Genomic_DNA"/>
</dbReference>
<keyword evidence="2" id="KW-1185">Reference proteome</keyword>